<accession>A0A4U6X2A4</accession>
<dbReference type="AlphaFoldDB" id="A0A4U6X2A4"/>
<keyword evidence="2" id="KW-1185">Reference proteome</keyword>
<gene>
    <name evidence="1" type="ORF">CTA1_3675</name>
</gene>
<protein>
    <submittedName>
        <fullName evidence="1">Uncharacterized protein</fullName>
    </submittedName>
</protein>
<evidence type="ECO:0000313" key="2">
    <source>
        <dbReference type="Proteomes" id="UP000310108"/>
    </source>
</evidence>
<reference evidence="1 2" key="1">
    <citation type="journal article" date="2019" name="PLoS ONE">
        <title>Comparative genome analysis indicates high evolutionary potential of pathogenicity genes in Colletotrichum tanaceti.</title>
        <authorList>
            <person name="Lelwala R.V."/>
            <person name="Korhonen P.K."/>
            <person name="Young N.D."/>
            <person name="Scott J.B."/>
            <person name="Ades P.A."/>
            <person name="Gasser R.B."/>
            <person name="Taylor P.W.J."/>
        </authorList>
    </citation>
    <scope>NUCLEOTIDE SEQUENCE [LARGE SCALE GENOMIC DNA]</scope>
    <source>
        <strain evidence="1">BRIP57314</strain>
    </source>
</reference>
<dbReference type="EMBL" id="PJEX01000528">
    <property type="protein sequence ID" value="TKW49512.1"/>
    <property type="molecule type" value="Genomic_DNA"/>
</dbReference>
<dbReference type="Gene3D" id="3.40.50.10810">
    <property type="entry name" value="Tandem AAA-ATPase domain"/>
    <property type="match status" value="1"/>
</dbReference>
<evidence type="ECO:0000313" key="1">
    <source>
        <dbReference type="EMBL" id="TKW49512.1"/>
    </source>
</evidence>
<name>A0A4U6X2A4_9PEZI</name>
<comment type="caution">
    <text evidence="1">The sequence shown here is derived from an EMBL/GenBank/DDBJ whole genome shotgun (WGS) entry which is preliminary data.</text>
</comment>
<dbReference type="Proteomes" id="UP000310108">
    <property type="component" value="Unassembled WGS sequence"/>
</dbReference>
<sequence length="60" mass="6796">MEVLVTKHGEKTQALQAAVEEIAGPLFNIEWYRVVFDELHTIKNSETQSRSACETSLRSC</sequence>
<dbReference type="STRING" id="1306861.A0A4U6X2A4"/>
<dbReference type="OrthoDB" id="448448at2759"/>
<organism evidence="1 2">
    <name type="scientific">Colletotrichum tanaceti</name>
    <dbReference type="NCBI Taxonomy" id="1306861"/>
    <lineage>
        <taxon>Eukaryota</taxon>
        <taxon>Fungi</taxon>
        <taxon>Dikarya</taxon>
        <taxon>Ascomycota</taxon>
        <taxon>Pezizomycotina</taxon>
        <taxon>Sordariomycetes</taxon>
        <taxon>Hypocreomycetidae</taxon>
        <taxon>Glomerellales</taxon>
        <taxon>Glomerellaceae</taxon>
        <taxon>Colletotrichum</taxon>
        <taxon>Colletotrichum destructivum species complex</taxon>
    </lineage>
</organism>
<dbReference type="InterPro" id="IPR038718">
    <property type="entry name" value="SNF2-like_sf"/>
</dbReference>
<proteinExistence type="predicted"/>